<keyword evidence="4" id="KW-0175">Coiled coil</keyword>
<dbReference type="PANTHER" id="PTHR32114:SF2">
    <property type="entry name" value="ABC TRANSPORTER ABCH.3"/>
    <property type="match status" value="1"/>
</dbReference>
<protein>
    <recommendedName>
        <fullName evidence="3">Nuclease SbcCD subunit C</fullName>
    </recommendedName>
</protein>
<dbReference type="eggNOG" id="COG0419">
    <property type="taxonomic scope" value="Bacteria"/>
</dbReference>
<dbReference type="OrthoDB" id="9795626at2"/>
<evidence type="ECO:0000313" key="6">
    <source>
        <dbReference type="EMBL" id="SER00304.1"/>
    </source>
</evidence>
<dbReference type="Proteomes" id="UP000182584">
    <property type="component" value="Unassembled WGS sequence"/>
</dbReference>
<evidence type="ECO:0000256" key="2">
    <source>
        <dbReference type="ARBA" id="ARBA00011322"/>
    </source>
</evidence>
<accession>A0A1H9KME1</accession>
<reference evidence="6 7" key="1">
    <citation type="submission" date="2016-10" db="EMBL/GenBank/DDBJ databases">
        <authorList>
            <person name="de Groot N.N."/>
        </authorList>
    </citation>
    <scope>NUCLEOTIDE SEQUENCE [LARGE SCALE GENOMIC DNA]</scope>
    <source>
        <strain evidence="6 7">AR40</strain>
    </source>
</reference>
<keyword evidence="6" id="KW-0378">Hydrolase</keyword>
<sequence>MRPLNLTISAFGPYKDETFIDFTKLGEKGMYLITGDTGAGKTTIFDAICFALYGEPSGSSRDPRMFRCKYSDAKVPTYVELLFSYHGKEYRIRRNPEYERPALRGGGTTTQKADALLELPDGREAVTKTSEVTKEVEKIIGLSKDQFTQIAMIAQGDFMKLLLSDTTERSKIFRQIFMTGRYQRLQEILKKEANKAEDDYKLKSAIATEKIAQIQVRSEDQEEQKRFLECSKTDEIEAFIDDIDKEDKEDLKLFSKKESELRKSLADLNRSIGVATERKKSEDLLNKNKAVLEKAKPEYESAKEDLKNKAKDYKKSEPLAIMISSEKENLSSYDKLDETQNSILEAEKKLSALKKSKKELVNKAAELEKEYAAKKKDQQKLKDVPARKIKAEEELGKIKNKGKDVQDIVVAIKNEYPKEKEELLDLQKEYQDQAKKYELIQREYESKNRLFLDAQAGILAEGLSEGEPCPVCGSTVHPHLAVLKQEVPLQKDVDDVMNRAEKQRALMQKAVSRASAKKAEVNKLFDTIIDDIKSYINKGIIEDIEDEHKDKIEAIDNGDISRSEDKSIASDKGDVSRHEDKAGISSNISNIAAILSDEEELRSSKEKNEIPAGLSDSLGLEFDSLKKDLKDVTAVIKRLKEASDLLESLTSEIPAFEKSIKEVSQMQNENALSSKELETTITGLKVREKELKKSLTYESKEKALEHIKKLELEKEAIDKAYKDADAKARDCEKKVQDLTGQIAALSKNLAKGKSENLEELEERRSDLNKEYTDNNKLLSLVKNRIDNNKELKTKLLSLGTELETLEHELTYKKIISQTANGNLSGKAKIMLETYIQRSFFDRIINRANVRFMTMSGGHYELVRRDEDNIKSQSGLELDVIDHYNGGTRSVRTLSGGESFMASLSLALGLSDEIQRSAGGIQLDTMFVDEGFGSLDDATLDQAISSLASLSEGNRLVGIISHVGELKERIDKQLVVTVTQGKGSFIECRTE</sequence>
<dbReference type="RefSeq" id="WP_074753719.1">
    <property type="nucleotide sequence ID" value="NZ_FOGJ01000001.1"/>
</dbReference>
<dbReference type="GO" id="GO:0006302">
    <property type="term" value="P:double-strand break repair"/>
    <property type="evidence" value="ECO:0007669"/>
    <property type="project" value="InterPro"/>
</dbReference>
<evidence type="ECO:0000256" key="3">
    <source>
        <dbReference type="ARBA" id="ARBA00013368"/>
    </source>
</evidence>
<feature type="domain" description="Rad50/SbcC-type AAA" evidence="5">
    <location>
        <begin position="6"/>
        <end position="213"/>
    </location>
</feature>
<dbReference type="GO" id="GO:0004527">
    <property type="term" value="F:exonuclease activity"/>
    <property type="evidence" value="ECO:0007669"/>
    <property type="project" value="UniProtKB-KW"/>
</dbReference>
<dbReference type="InterPro" id="IPR027417">
    <property type="entry name" value="P-loop_NTPase"/>
</dbReference>
<dbReference type="Pfam" id="PF13558">
    <property type="entry name" value="SbcC_Walker_B"/>
    <property type="match status" value="1"/>
</dbReference>
<evidence type="ECO:0000313" key="7">
    <source>
        <dbReference type="Proteomes" id="UP000182584"/>
    </source>
</evidence>
<dbReference type="Pfam" id="PF13476">
    <property type="entry name" value="AAA_23"/>
    <property type="match status" value="1"/>
</dbReference>
<comment type="similarity">
    <text evidence="1">Belongs to the SMC family. SbcC subfamily.</text>
</comment>
<dbReference type="EMBL" id="FOGJ01000001">
    <property type="protein sequence ID" value="SER00304.1"/>
    <property type="molecule type" value="Genomic_DNA"/>
</dbReference>
<keyword evidence="6" id="KW-0269">Exonuclease</keyword>
<feature type="coiled-coil region" evidence="4">
    <location>
        <begin position="409"/>
        <end position="447"/>
    </location>
</feature>
<proteinExistence type="inferred from homology"/>
<evidence type="ECO:0000256" key="4">
    <source>
        <dbReference type="SAM" id="Coils"/>
    </source>
</evidence>
<organism evidence="6 7">
    <name type="scientific">Butyrivibrio fibrisolvens</name>
    <dbReference type="NCBI Taxonomy" id="831"/>
    <lineage>
        <taxon>Bacteria</taxon>
        <taxon>Bacillati</taxon>
        <taxon>Bacillota</taxon>
        <taxon>Clostridia</taxon>
        <taxon>Lachnospirales</taxon>
        <taxon>Lachnospiraceae</taxon>
        <taxon>Butyrivibrio</taxon>
    </lineage>
</organism>
<feature type="coiled-coil region" evidence="4">
    <location>
        <begin position="700"/>
        <end position="808"/>
    </location>
</feature>
<name>A0A1H9KME1_BUTFI</name>
<comment type="subunit">
    <text evidence="2">Heterodimer of SbcC and SbcD.</text>
</comment>
<dbReference type="SUPFAM" id="SSF52540">
    <property type="entry name" value="P-loop containing nucleoside triphosphate hydrolases"/>
    <property type="match status" value="1"/>
</dbReference>
<keyword evidence="6" id="KW-0540">Nuclease</keyword>
<feature type="coiled-coil region" evidence="4">
    <location>
        <begin position="289"/>
        <end position="384"/>
    </location>
</feature>
<gene>
    <name evidence="6" type="ORF">SAMN04487884_101105</name>
</gene>
<feature type="coiled-coil region" evidence="4">
    <location>
        <begin position="622"/>
        <end position="652"/>
    </location>
</feature>
<dbReference type="AlphaFoldDB" id="A0A1H9KME1"/>
<evidence type="ECO:0000256" key="1">
    <source>
        <dbReference type="ARBA" id="ARBA00006930"/>
    </source>
</evidence>
<dbReference type="Gene3D" id="3.40.50.300">
    <property type="entry name" value="P-loop containing nucleotide triphosphate hydrolases"/>
    <property type="match status" value="2"/>
</dbReference>
<dbReference type="InterPro" id="IPR038729">
    <property type="entry name" value="Rad50/SbcC_AAA"/>
</dbReference>
<dbReference type="PANTHER" id="PTHR32114">
    <property type="entry name" value="ABC TRANSPORTER ABCH.3"/>
    <property type="match status" value="1"/>
</dbReference>
<dbReference type="GO" id="GO:0016887">
    <property type="term" value="F:ATP hydrolysis activity"/>
    <property type="evidence" value="ECO:0007669"/>
    <property type="project" value="InterPro"/>
</dbReference>
<evidence type="ECO:0000259" key="5">
    <source>
        <dbReference type="Pfam" id="PF13476"/>
    </source>
</evidence>